<dbReference type="HOGENOM" id="CLU_398112_0_0_1"/>
<feature type="region of interest" description="Disordered" evidence="2">
    <location>
        <begin position="1"/>
        <end position="32"/>
    </location>
</feature>
<evidence type="ECO:0000256" key="2">
    <source>
        <dbReference type="SAM" id="MobiDB-lite"/>
    </source>
</evidence>
<feature type="domain" description="Talin IBS2B" evidence="4">
    <location>
        <begin position="112"/>
        <end position="228"/>
    </location>
</feature>
<keyword evidence="1" id="KW-0175">Coiled coil</keyword>
<dbReference type="PANTHER" id="PTHR19981">
    <property type="entry name" value="TALIN"/>
    <property type="match status" value="1"/>
</dbReference>
<dbReference type="EnsemblMetazoa" id="HelroT193464">
    <property type="protein sequence ID" value="HelroP193464"/>
    <property type="gene ID" value="HelroG193464"/>
</dbReference>
<feature type="compositionally biased region" description="Polar residues" evidence="2">
    <location>
        <begin position="626"/>
        <end position="642"/>
    </location>
</feature>
<evidence type="ECO:0000259" key="3">
    <source>
        <dbReference type="Pfam" id="PF21865"/>
    </source>
</evidence>
<dbReference type="EMBL" id="KB097496">
    <property type="protein sequence ID" value="ESN95995.1"/>
    <property type="molecule type" value="Genomic_DNA"/>
</dbReference>
<protein>
    <recommendedName>
        <fullName evidence="8">I/LWEQ domain-containing protein</fullName>
    </recommendedName>
</protein>
<evidence type="ECO:0000259" key="4">
    <source>
        <dbReference type="Pfam" id="PF21896"/>
    </source>
</evidence>
<dbReference type="GO" id="GO:0003779">
    <property type="term" value="F:actin binding"/>
    <property type="evidence" value="ECO:0007669"/>
    <property type="project" value="InterPro"/>
</dbReference>
<dbReference type="PANTHER" id="PTHR19981:SF1">
    <property type="entry name" value="RHEA, ISOFORM B"/>
    <property type="match status" value="1"/>
</dbReference>
<evidence type="ECO:0000313" key="5">
    <source>
        <dbReference type="EMBL" id="ESN95995.1"/>
    </source>
</evidence>
<keyword evidence="7" id="KW-1185">Reference proteome</keyword>
<feature type="region of interest" description="Disordered" evidence="2">
    <location>
        <begin position="626"/>
        <end position="692"/>
    </location>
</feature>
<gene>
    <name evidence="6" type="primary">20212654</name>
    <name evidence="5" type="ORF">HELRODRAFT_193464</name>
</gene>
<reference evidence="6" key="3">
    <citation type="submission" date="2015-06" db="UniProtKB">
        <authorList>
            <consortium name="EnsemblMetazoa"/>
        </authorList>
    </citation>
    <scope>IDENTIFICATION</scope>
</reference>
<reference evidence="7" key="1">
    <citation type="submission" date="2012-12" db="EMBL/GenBank/DDBJ databases">
        <authorList>
            <person name="Hellsten U."/>
            <person name="Grimwood J."/>
            <person name="Chapman J.A."/>
            <person name="Shapiro H."/>
            <person name="Aerts A."/>
            <person name="Otillar R.P."/>
            <person name="Terry A.Y."/>
            <person name="Boore J.L."/>
            <person name="Simakov O."/>
            <person name="Marletaz F."/>
            <person name="Cho S.-J."/>
            <person name="Edsinger-Gonzales E."/>
            <person name="Havlak P."/>
            <person name="Kuo D.-H."/>
            <person name="Larsson T."/>
            <person name="Lv J."/>
            <person name="Arendt D."/>
            <person name="Savage R."/>
            <person name="Osoegawa K."/>
            <person name="de Jong P."/>
            <person name="Lindberg D.R."/>
            <person name="Seaver E.C."/>
            <person name="Weisblat D.A."/>
            <person name="Putnam N.H."/>
            <person name="Grigoriev I.V."/>
            <person name="Rokhsar D.S."/>
        </authorList>
    </citation>
    <scope>NUCLEOTIDE SEQUENCE</scope>
</reference>
<dbReference type="STRING" id="6412.T1FV08"/>
<dbReference type="InterPro" id="IPR035964">
    <property type="entry name" value="I/LWEQ_dom_sf"/>
</dbReference>
<dbReference type="KEGG" id="hro:HELRODRAFT_193464"/>
<feature type="compositionally biased region" description="Low complexity" evidence="2">
    <location>
        <begin position="647"/>
        <end position="661"/>
    </location>
</feature>
<dbReference type="CTD" id="20212654"/>
<feature type="region of interest" description="Disordered" evidence="2">
    <location>
        <begin position="322"/>
        <end position="343"/>
    </location>
</feature>
<dbReference type="GeneID" id="20212654"/>
<dbReference type="SUPFAM" id="SSF109885">
    <property type="entry name" value="I/LWEQ domain"/>
    <property type="match status" value="1"/>
</dbReference>
<proteinExistence type="predicted"/>
<dbReference type="InterPro" id="IPR054082">
    <property type="entry name" value="Talin_IBS2B"/>
</dbReference>
<evidence type="ECO:0000313" key="7">
    <source>
        <dbReference type="Proteomes" id="UP000015101"/>
    </source>
</evidence>
<dbReference type="RefSeq" id="XP_009026023.1">
    <property type="nucleotide sequence ID" value="XM_009027775.1"/>
</dbReference>
<organism evidence="6 7">
    <name type="scientific">Helobdella robusta</name>
    <name type="common">Californian leech</name>
    <dbReference type="NCBI Taxonomy" id="6412"/>
    <lineage>
        <taxon>Eukaryota</taxon>
        <taxon>Metazoa</taxon>
        <taxon>Spiralia</taxon>
        <taxon>Lophotrochozoa</taxon>
        <taxon>Annelida</taxon>
        <taxon>Clitellata</taxon>
        <taxon>Hirudinea</taxon>
        <taxon>Rhynchobdellida</taxon>
        <taxon>Glossiphoniidae</taxon>
        <taxon>Helobdella</taxon>
    </lineage>
</organism>
<feature type="region of interest" description="Disordered" evidence="2">
    <location>
        <begin position="564"/>
        <end position="584"/>
    </location>
</feature>
<feature type="compositionally biased region" description="Basic and acidic residues" evidence="2">
    <location>
        <begin position="1"/>
        <end position="10"/>
    </location>
</feature>
<evidence type="ECO:0000256" key="1">
    <source>
        <dbReference type="SAM" id="Coils"/>
    </source>
</evidence>
<reference evidence="5 7" key="2">
    <citation type="journal article" date="2013" name="Nature">
        <title>Insights into bilaterian evolution from three spiralian genomes.</title>
        <authorList>
            <person name="Simakov O."/>
            <person name="Marletaz F."/>
            <person name="Cho S.J."/>
            <person name="Edsinger-Gonzales E."/>
            <person name="Havlak P."/>
            <person name="Hellsten U."/>
            <person name="Kuo D.H."/>
            <person name="Larsson T."/>
            <person name="Lv J."/>
            <person name="Arendt D."/>
            <person name="Savage R."/>
            <person name="Osoegawa K."/>
            <person name="de Jong P."/>
            <person name="Grimwood J."/>
            <person name="Chapman J.A."/>
            <person name="Shapiro H."/>
            <person name="Aerts A."/>
            <person name="Otillar R.P."/>
            <person name="Terry A.Y."/>
            <person name="Boore J.L."/>
            <person name="Grigoriev I.V."/>
            <person name="Lindberg D.R."/>
            <person name="Seaver E.C."/>
            <person name="Weisblat D.A."/>
            <person name="Putnam N.H."/>
            <person name="Rokhsar D.S."/>
        </authorList>
    </citation>
    <scope>NUCLEOTIDE SEQUENCE</scope>
</reference>
<feature type="coiled-coil region" evidence="1">
    <location>
        <begin position="422"/>
        <end position="456"/>
    </location>
</feature>
<dbReference type="Proteomes" id="UP000015101">
    <property type="component" value="Unassembled WGS sequence"/>
</dbReference>
<evidence type="ECO:0008006" key="8">
    <source>
        <dbReference type="Google" id="ProtNLM"/>
    </source>
</evidence>
<feature type="domain" description="Talin 1-like rod-segment" evidence="3">
    <location>
        <begin position="295"/>
        <end position="464"/>
    </location>
</feature>
<dbReference type="OrthoDB" id="10043037at2759"/>
<dbReference type="Gene3D" id="1.20.1420.10">
    <property type="entry name" value="Talin, central domain"/>
    <property type="match status" value="2"/>
</dbReference>
<sequence length="692" mass="75725">MEDKQLGNHGDDDDGDGEDEDDDGENIKGRPEEFSEMFSRMEACSTDDVASLAQDITALSRSANDNDLSSFRRSIINFTHNIISIVCHVTGAADRLRMYPDAQQPPLPPLHIDQSQLVTSQQAIQSACSTLQNLNNTQQQILSSASLIARHTSAVCNICRLTSTSTEDPVAKKLLVQHARNVANNTAALVRAIKILDADKTETNMDKCNREAVLLLQSLQELIIYVQSYQHGGRDVLLKVGHSMIDNACNLFTSAVKLTSPSKDHAYFQDYSQNSHHLSESIKSLLLLLRDNMPGCKQCSDVIRRADIWVNKIDQACLTMNDDKQQQQQHGETPSSSSSSSHLMEVMNESIGKIVEQVEVVMGSERKMMDGWKEEVLGRLVSPFSDTLDELIVSSISYTRSLVKHETKMLLLQQTKTVVEAMQNFLSAVKELMEAHDELKESLDELKETIGQSHQQLLHHIQSSSSSLSSPLTPHREIILRTAKTLVENTKHLVSSVACNSQQVTTGAAESSVLTMTQLAECVKGGVACLGGRYTQQKVLLINAIRDVAVSLSNLIEVTKNASNYNSKQTNSGNDCKGGAGGDDDTAGGADCDGKCMEALRNSAKVMVNNVTALLKTVKMIDAVTSPSANQPSVVTSSASQSDHVKQQQQHNSNNNNNNNNVGNFHKQRNEELIGEQNVGQYDGDGEDGDDC</sequence>
<dbReference type="Pfam" id="PF21896">
    <property type="entry name" value="Talin_IBS2B"/>
    <property type="match status" value="1"/>
</dbReference>
<feature type="compositionally biased region" description="Acidic residues" evidence="2">
    <location>
        <begin position="11"/>
        <end position="24"/>
    </location>
</feature>
<feature type="compositionally biased region" description="Polar residues" evidence="2">
    <location>
        <begin position="564"/>
        <end position="574"/>
    </location>
</feature>
<dbReference type="InParanoid" id="T1FV08"/>
<dbReference type="Gene3D" id="1.20.120.230">
    <property type="entry name" value="Alpha-catenin/vinculin-like"/>
    <property type="match status" value="1"/>
</dbReference>
<evidence type="ECO:0000313" key="6">
    <source>
        <dbReference type="EnsemblMetazoa" id="HelroP193464"/>
    </source>
</evidence>
<dbReference type="AlphaFoldDB" id="T1FV08"/>
<accession>T1FV08</accession>
<dbReference type="eggNOG" id="KOG4261">
    <property type="taxonomic scope" value="Eukaryota"/>
</dbReference>
<name>T1FV08_HELRO</name>
<dbReference type="InterPro" id="IPR054060">
    <property type="entry name" value="TLN1-like_RS"/>
</dbReference>
<dbReference type="EMBL" id="AMQM01006625">
    <property type="status" value="NOT_ANNOTATED_CDS"/>
    <property type="molecule type" value="Genomic_DNA"/>
</dbReference>
<dbReference type="Pfam" id="PF21865">
    <property type="entry name" value="TLN1-like_RS"/>
    <property type="match status" value="1"/>
</dbReference>